<evidence type="ECO:0000313" key="4">
    <source>
        <dbReference type="Proteomes" id="UP000230750"/>
    </source>
</evidence>
<dbReference type="PROSITE" id="PS50212">
    <property type="entry name" value="RASGEF_NTER"/>
    <property type="match status" value="1"/>
</dbReference>
<evidence type="ECO:0000259" key="2">
    <source>
        <dbReference type="PROSITE" id="PS50212"/>
    </source>
</evidence>
<name>A0A2G8KM18_STIJA</name>
<evidence type="ECO:0000313" key="3">
    <source>
        <dbReference type="EMBL" id="PIK49052.1"/>
    </source>
</evidence>
<dbReference type="OrthoDB" id="26687at2759"/>
<dbReference type="SUPFAM" id="SSF48366">
    <property type="entry name" value="Ras GEF"/>
    <property type="match status" value="1"/>
</dbReference>
<feature type="domain" description="N-terminal Ras-GEF" evidence="2">
    <location>
        <begin position="43"/>
        <end position="149"/>
    </location>
</feature>
<sequence length="149" mass="17939">MRPWTEEKEDEVIYNVYLKKTDQLNSLQTPEKNWLAVKWRTVKSRTIKAATVEKLVEHLPTVIEEMDSLYLHTFFNTYLTFTNLQYVLKLLMHRYYEACHIPGSQRENLKRSKVVCFDKLLFQRQSKRRILKLTGKSLLRRVLTFFVHS</sequence>
<keyword evidence="4" id="KW-1185">Reference proteome</keyword>
<dbReference type="Gene3D" id="1.20.870.10">
    <property type="entry name" value="Son of sevenless (SoS) protein Chain: S domain 1"/>
    <property type="match status" value="1"/>
</dbReference>
<dbReference type="STRING" id="307972.A0A2G8KM18"/>
<dbReference type="InterPro" id="IPR000651">
    <property type="entry name" value="Ras-like_Gua-exchang_fac_N"/>
</dbReference>
<dbReference type="AlphaFoldDB" id="A0A2G8KM18"/>
<gene>
    <name evidence="3" type="ORF">BSL78_14067</name>
</gene>
<comment type="caution">
    <text evidence="3">The sequence shown here is derived from an EMBL/GenBank/DDBJ whole genome shotgun (WGS) entry which is preliminary data.</text>
</comment>
<reference evidence="3 4" key="1">
    <citation type="journal article" date="2017" name="PLoS Biol.">
        <title>The sea cucumber genome provides insights into morphological evolution and visceral regeneration.</title>
        <authorList>
            <person name="Zhang X."/>
            <person name="Sun L."/>
            <person name="Yuan J."/>
            <person name="Sun Y."/>
            <person name="Gao Y."/>
            <person name="Zhang L."/>
            <person name="Li S."/>
            <person name="Dai H."/>
            <person name="Hamel J.F."/>
            <person name="Liu C."/>
            <person name="Yu Y."/>
            <person name="Liu S."/>
            <person name="Lin W."/>
            <person name="Guo K."/>
            <person name="Jin S."/>
            <person name="Xu P."/>
            <person name="Storey K.B."/>
            <person name="Huan P."/>
            <person name="Zhang T."/>
            <person name="Zhou Y."/>
            <person name="Zhang J."/>
            <person name="Lin C."/>
            <person name="Li X."/>
            <person name="Xing L."/>
            <person name="Huo D."/>
            <person name="Sun M."/>
            <person name="Wang L."/>
            <person name="Mercier A."/>
            <person name="Li F."/>
            <person name="Yang H."/>
            <person name="Xiang J."/>
        </authorList>
    </citation>
    <scope>NUCLEOTIDE SEQUENCE [LARGE SCALE GENOMIC DNA]</scope>
    <source>
        <strain evidence="3">Shaxun</strain>
        <tissue evidence="3">Muscle</tissue>
    </source>
</reference>
<proteinExistence type="predicted"/>
<accession>A0A2G8KM18</accession>
<organism evidence="3 4">
    <name type="scientific">Stichopus japonicus</name>
    <name type="common">Sea cucumber</name>
    <dbReference type="NCBI Taxonomy" id="307972"/>
    <lineage>
        <taxon>Eukaryota</taxon>
        <taxon>Metazoa</taxon>
        <taxon>Echinodermata</taxon>
        <taxon>Eleutherozoa</taxon>
        <taxon>Echinozoa</taxon>
        <taxon>Holothuroidea</taxon>
        <taxon>Aspidochirotacea</taxon>
        <taxon>Aspidochirotida</taxon>
        <taxon>Stichopodidae</taxon>
        <taxon>Apostichopus</taxon>
    </lineage>
</organism>
<dbReference type="Pfam" id="PF00618">
    <property type="entry name" value="RasGEF_N"/>
    <property type="match status" value="1"/>
</dbReference>
<dbReference type="EMBL" id="MRZV01000484">
    <property type="protein sequence ID" value="PIK49052.1"/>
    <property type="molecule type" value="Genomic_DNA"/>
</dbReference>
<dbReference type="Proteomes" id="UP000230750">
    <property type="component" value="Unassembled WGS sequence"/>
</dbReference>
<evidence type="ECO:0000256" key="1">
    <source>
        <dbReference type="PROSITE-ProRule" id="PRU00135"/>
    </source>
</evidence>
<dbReference type="InterPro" id="IPR023578">
    <property type="entry name" value="Ras_GEF_dom_sf"/>
</dbReference>
<protein>
    <submittedName>
        <fullName evidence="3">Putative ral guanine nucleotide dissociation stimulator isoform X4</fullName>
    </submittedName>
</protein>
<keyword evidence="1" id="KW-0344">Guanine-nucleotide releasing factor</keyword>
<dbReference type="GO" id="GO:0005085">
    <property type="term" value="F:guanyl-nucleotide exchange factor activity"/>
    <property type="evidence" value="ECO:0007669"/>
    <property type="project" value="UniProtKB-KW"/>
</dbReference>